<keyword evidence="7" id="KW-1185">Reference proteome</keyword>
<evidence type="ECO:0000256" key="1">
    <source>
        <dbReference type="ARBA" id="ARBA00022598"/>
    </source>
</evidence>
<proteinExistence type="predicted"/>
<evidence type="ECO:0000256" key="5">
    <source>
        <dbReference type="ARBA" id="ARBA00023146"/>
    </source>
</evidence>
<accession>A0AA38CV57</accession>
<dbReference type="AlphaFoldDB" id="A0AA38CV57"/>
<reference evidence="6 7" key="1">
    <citation type="journal article" date="2021" name="Nat. Plants">
        <title>The Taxus genome provides insights into paclitaxel biosynthesis.</title>
        <authorList>
            <person name="Xiong X."/>
            <person name="Gou J."/>
            <person name="Liao Q."/>
            <person name="Li Y."/>
            <person name="Zhou Q."/>
            <person name="Bi G."/>
            <person name="Li C."/>
            <person name="Du R."/>
            <person name="Wang X."/>
            <person name="Sun T."/>
            <person name="Guo L."/>
            <person name="Liang H."/>
            <person name="Lu P."/>
            <person name="Wu Y."/>
            <person name="Zhang Z."/>
            <person name="Ro D.K."/>
            <person name="Shang Y."/>
            <person name="Huang S."/>
            <person name="Yan J."/>
        </authorList>
    </citation>
    <scope>NUCLEOTIDE SEQUENCE [LARGE SCALE GENOMIC DNA]</scope>
    <source>
        <strain evidence="6">Ta-2019</strain>
    </source>
</reference>
<dbReference type="EMBL" id="JAHRHJ020000009">
    <property type="protein sequence ID" value="KAH9303149.1"/>
    <property type="molecule type" value="Genomic_DNA"/>
</dbReference>
<dbReference type="InterPro" id="IPR009008">
    <property type="entry name" value="Val/Leu/Ile-tRNA-synth_edit"/>
</dbReference>
<keyword evidence="4" id="KW-0648">Protein biosynthesis</keyword>
<name>A0AA38CV57_TAXCH</name>
<protein>
    <recommendedName>
        <fullName evidence="8">Isoleucyl-tRNA synthetase</fullName>
    </recommendedName>
</protein>
<dbReference type="Gene3D" id="3.90.740.10">
    <property type="entry name" value="Valyl/Leucyl/Isoleucyl-tRNA synthetase, editing domain"/>
    <property type="match status" value="1"/>
</dbReference>
<evidence type="ECO:0000313" key="7">
    <source>
        <dbReference type="Proteomes" id="UP000824469"/>
    </source>
</evidence>
<feature type="non-terminal residue" evidence="6">
    <location>
        <position position="1"/>
    </location>
</feature>
<dbReference type="SUPFAM" id="SSF50677">
    <property type="entry name" value="ValRS/IleRS/LeuRS editing domain"/>
    <property type="match status" value="1"/>
</dbReference>
<dbReference type="PANTHER" id="PTHR42780">
    <property type="entry name" value="SOLEUCYL-TRNA SYNTHETASE"/>
    <property type="match status" value="1"/>
</dbReference>
<dbReference type="Proteomes" id="UP000824469">
    <property type="component" value="Unassembled WGS sequence"/>
</dbReference>
<keyword evidence="1" id="KW-0436">Ligase</keyword>
<comment type="caution">
    <text evidence="6">The sequence shown here is derived from an EMBL/GenBank/DDBJ whole genome shotgun (WGS) entry which is preliminary data.</text>
</comment>
<organism evidence="6 7">
    <name type="scientific">Taxus chinensis</name>
    <name type="common">Chinese yew</name>
    <name type="synonym">Taxus wallichiana var. chinensis</name>
    <dbReference type="NCBI Taxonomy" id="29808"/>
    <lineage>
        <taxon>Eukaryota</taxon>
        <taxon>Viridiplantae</taxon>
        <taxon>Streptophyta</taxon>
        <taxon>Embryophyta</taxon>
        <taxon>Tracheophyta</taxon>
        <taxon>Spermatophyta</taxon>
        <taxon>Pinopsida</taxon>
        <taxon>Pinidae</taxon>
        <taxon>Conifers II</taxon>
        <taxon>Cupressales</taxon>
        <taxon>Taxaceae</taxon>
        <taxon>Taxus</taxon>
    </lineage>
</organism>
<evidence type="ECO:0008006" key="8">
    <source>
        <dbReference type="Google" id="ProtNLM"/>
    </source>
</evidence>
<dbReference type="GO" id="GO:0005524">
    <property type="term" value="F:ATP binding"/>
    <property type="evidence" value="ECO:0007669"/>
    <property type="project" value="UniProtKB-KW"/>
</dbReference>
<dbReference type="InterPro" id="IPR023586">
    <property type="entry name" value="Ile-tRNA-ligase_type2"/>
</dbReference>
<evidence type="ECO:0000313" key="6">
    <source>
        <dbReference type="EMBL" id="KAH9303149.1"/>
    </source>
</evidence>
<dbReference type="GO" id="GO:0004822">
    <property type="term" value="F:isoleucine-tRNA ligase activity"/>
    <property type="evidence" value="ECO:0007669"/>
    <property type="project" value="InterPro"/>
</dbReference>
<keyword evidence="2" id="KW-0547">Nucleotide-binding</keyword>
<keyword evidence="5" id="KW-0030">Aminoacyl-tRNA synthetase</keyword>
<dbReference type="GO" id="GO:0002161">
    <property type="term" value="F:aminoacyl-tRNA deacylase activity"/>
    <property type="evidence" value="ECO:0007669"/>
    <property type="project" value="InterPro"/>
</dbReference>
<evidence type="ECO:0000256" key="2">
    <source>
        <dbReference type="ARBA" id="ARBA00022741"/>
    </source>
</evidence>
<keyword evidence="3" id="KW-0067">ATP-binding</keyword>
<dbReference type="GO" id="GO:0006428">
    <property type="term" value="P:isoleucyl-tRNA aminoacylation"/>
    <property type="evidence" value="ECO:0007669"/>
    <property type="project" value="TreeGrafter"/>
</dbReference>
<feature type="non-terminal residue" evidence="6">
    <location>
        <position position="55"/>
    </location>
</feature>
<evidence type="ECO:0000256" key="3">
    <source>
        <dbReference type="ARBA" id="ARBA00022840"/>
    </source>
</evidence>
<gene>
    <name evidence="6" type="ORF">KI387_014732</name>
</gene>
<dbReference type="PANTHER" id="PTHR42780:SF1">
    <property type="entry name" value="ISOLEUCINE--TRNA LIGASE, CYTOPLASMIC"/>
    <property type="match status" value="1"/>
</dbReference>
<sequence>TSPVFDFFAELSEVAFRVVADNYVTDDSGTGVVQCAPSFGEDDYRVCSDANIIKK</sequence>
<evidence type="ECO:0000256" key="4">
    <source>
        <dbReference type="ARBA" id="ARBA00022917"/>
    </source>
</evidence>